<sequence>MERICDKINLFSGKNYEKVKIWATDSRRSSSSYGDTLGYAERRDSGIKVDSDTNRCIPLTVKNVQKKDSCLLTTSYNYNEKYQLKKTKKRFKEYTGNELKEVYTSKEVTYAWEGAPLASEFERNNQLSQRYEEKLEEGISDDGNESPKIVKGNRYQYGDGSKKYYQSTLKSKKTTPENWNDEWENYHGVTERGSRGEILLEYIGGLFKDEIPLKMYQKKIWCKDQRKVLAEFNGLSLNDASYMGFAKYEKSSDINNSREFGWEIEGDVEVVSADLKSKGKNNCLTSRTGEFSLKIDANFLIGDVEYVIFGFIKSNDFIEIKRDGTVLRNIMTDNSWTYFEEAILGGEDLEIKFPRDAKLDLICIAPIHSNYLVKTYTNDLGTQTLELTPQICKSFLENSYKKSIEGFYTEDVYEKELFNEPFKIYQFKRFNGYSYLDVEERLEEDSNNAKRNSVRSISFNDLNFLKVGQLREVTLTDDPSRDVEGIYLNGFIKTDYFDEEKGIKITVNTSNPDTQHELIFSFEQLSFKGEEKVFGRYFLELNGNKVPILDGVYLHKQWEIAVVKNLLLIFLNGKLSYTKNLNYDFNEISKMKISSYNNLNLEDAWCCLNPIISVSYLDSVGRPVQNHNLFLDGDQFTTIVNEAIYDTGGNLSMISKVVKVTPGVGEFEDHFYFEYLDNLKTKKFIDINSNGEVASNCYVREYFEGLGFSEDSKFAYIRSKNDPNNRIKEETVYPGQPYEFPYSSSENSYLKEVERNPNEDSNLSNFIQELELTNYANDYSGVSIKDRFQERREVYSLALTDASGKPIGHKWVSNSDSITSKYGYNYDDQNKRIINEVLPIGTQNIRMEFLDGYGRVCSVVEPDIDGKSWIIKDNHGKVRFSNNCLDTSGERQWKYLKYDEVGRIIEIGILNSGEIGDVETNIDEILVKANNILYPADDEGYYLTKYEYDQCDYILGFDYEKEE</sequence>
<reference evidence="1" key="1">
    <citation type="submission" date="2022-12" db="EMBL/GenBank/DDBJ databases">
        <title>Reference genome sequencing for broad-spectrum identification of bacterial and archaeal isolates by mass spectrometry.</title>
        <authorList>
            <person name="Sekiguchi Y."/>
            <person name="Tourlousse D.M."/>
        </authorList>
    </citation>
    <scope>NUCLEOTIDE SEQUENCE</scope>
    <source>
        <strain evidence="1">10succ1</strain>
    </source>
</reference>
<proteinExistence type="predicted"/>
<dbReference type="AlphaFoldDB" id="A0A9W6LPA5"/>
<protein>
    <submittedName>
        <fullName evidence="1">Uncharacterized protein</fullName>
    </submittedName>
</protein>
<dbReference type="Proteomes" id="UP001144471">
    <property type="component" value="Unassembled WGS sequence"/>
</dbReference>
<name>A0A9W6LPA5_9FUSO</name>
<evidence type="ECO:0000313" key="1">
    <source>
        <dbReference type="EMBL" id="GLI57799.1"/>
    </source>
</evidence>
<evidence type="ECO:0000313" key="2">
    <source>
        <dbReference type="Proteomes" id="UP001144471"/>
    </source>
</evidence>
<organism evidence="1 2">
    <name type="scientific">Propionigenium maris DSM 9537</name>
    <dbReference type="NCBI Taxonomy" id="1123000"/>
    <lineage>
        <taxon>Bacteria</taxon>
        <taxon>Fusobacteriati</taxon>
        <taxon>Fusobacteriota</taxon>
        <taxon>Fusobacteriia</taxon>
        <taxon>Fusobacteriales</taxon>
        <taxon>Fusobacteriaceae</taxon>
        <taxon>Propionigenium</taxon>
    </lineage>
</organism>
<dbReference type="RefSeq" id="WP_281837474.1">
    <property type="nucleotide sequence ID" value="NZ_BSDY01000024.1"/>
</dbReference>
<gene>
    <name evidence="1" type="ORF">PM10SUCC1_33130</name>
</gene>
<dbReference type="EMBL" id="BSDY01000024">
    <property type="protein sequence ID" value="GLI57799.1"/>
    <property type="molecule type" value="Genomic_DNA"/>
</dbReference>
<comment type="caution">
    <text evidence="1">The sequence shown here is derived from an EMBL/GenBank/DDBJ whole genome shotgun (WGS) entry which is preliminary data.</text>
</comment>
<keyword evidence="2" id="KW-1185">Reference proteome</keyword>
<accession>A0A9W6LPA5</accession>